<keyword evidence="1" id="KW-0472">Membrane</keyword>
<dbReference type="InterPro" id="IPR003675">
    <property type="entry name" value="Rce1/LyrA-like_dom"/>
</dbReference>
<evidence type="ECO:0000313" key="4">
    <source>
        <dbReference type="Proteomes" id="UP000231434"/>
    </source>
</evidence>
<keyword evidence="1" id="KW-0812">Transmembrane</keyword>
<dbReference type="Pfam" id="PF02517">
    <property type="entry name" value="Rce1-like"/>
    <property type="match status" value="1"/>
</dbReference>
<reference evidence="4" key="1">
    <citation type="submission" date="2017-09" db="EMBL/GenBank/DDBJ databases">
        <title>Depth-based differentiation of microbial function through sediment-hosted aquifers and enrichment of novel symbionts in the deep terrestrial subsurface.</title>
        <authorList>
            <person name="Probst A.J."/>
            <person name="Ladd B."/>
            <person name="Jarett J.K."/>
            <person name="Geller-Mcgrath D.E."/>
            <person name="Sieber C.M.K."/>
            <person name="Emerson J.B."/>
            <person name="Anantharaman K."/>
            <person name="Thomas B.C."/>
            <person name="Malmstrom R."/>
            <person name="Stieglmeier M."/>
            <person name="Klingl A."/>
            <person name="Woyke T."/>
            <person name="Ryan C.M."/>
            <person name="Banfield J.F."/>
        </authorList>
    </citation>
    <scope>NUCLEOTIDE SEQUENCE [LARGE SCALE GENOMIC DNA]</scope>
</reference>
<proteinExistence type="predicted"/>
<evidence type="ECO:0000313" key="3">
    <source>
        <dbReference type="EMBL" id="PJE60279.1"/>
    </source>
</evidence>
<feature type="domain" description="CAAX prenyl protease 2/Lysostaphin resistance protein A-like" evidence="2">
    <location>
        <begin position="111"/>
        <end position="213"/>
    </location>
</feature>
<dbReference type="GO" id="GO:0004175">
    <property type="term" value="F:endopeptidase activity"/>
    <property type="evidence" value="ECO:0007669"/>
    <property type="project" value="UniProtKB-ARBA"/>
</dbReference>
<protein>
    <recommendedName>
        <fullName evidence="2">CAAX prenyl protease 2/Lysostaphin resistance protein A-like domain-containing protein</fullName>
    </recommendedName>
</protein>
<dbReference type="EMBL" id="PFEB01000050">
    <property type="protein sequence ID" value="PJE60279.1"/>
    <property type="molecule type" value="Genomic_DNA"/>
</dbReference>
<comment type="caution">
    <text evidence="3">The sequence shown here is derived from an EMBL/GenBank/DDBJ whole genome shotgun (WGS) entry which is preliminary data.</text>
</comment>
<evidence type="ECO:0000256" key="1">
    <source>
        <dbReference type="SAM" id="Phobius"/>
    </source>
</evidence>
<evidence type="ECO:0000259" key="2">
    <source>
        <dbReference type="Pfam" id="PF02517"/>
    </source>
</evidence>
<gene>
    <name evidence="3" type="ORF">COU86_05215</name>
</gene>
<feature type="transmembrane region" description="Helical" evidence="1">
    <location>
        <begin position="109"/>
        <end position="126"/>
    </location>
</feature>
<organism evidence="3 4">
    <name type="scientific">Candidatus Roizmanbacteria bacterium CG10_big_fil_rev_8_21_14_0_10_36_26</name>
    <dbReference type="NCBI Taxonomy" id="1974851"/>
    <lineage>
        <taxon>Bacteria</taxon>
        <taxon>Candidatus Roizmaniibacteriota</taxon>
    </lineage>
</organism>
<keyword evidence="1" id="KW-1133">Transmembrane helix</keyword>
<feature type="transmembrane region" description="Helical" evidence="1">
    <location>
        <begin position="173"/>
        <end position="194"/>
    </location>
</feature>
<name>A0A2M8KK17_9BACT</name>
<dbReference type="AlphaFoldDB" id="A0A2M8KK17"/>
<accession>A0A2M8KK17</accession>
<dbReference type="Proteomes" id="UP000231434">
    <property type="component" value="Unassembled WGS sequence"/>
</dbReference>
<sequence length="218" mass="25231">MKKKVSPTQKALNLWAVILIVWSVYRVNLRMPEWFDELVAKPLVFIVPVYYYLKTVDKKNFFPALFLKPRMILKDLLFGLMIGAVFIASALLANYFRFKKLIFLSQPPALNYVLWVSLLALATGISEEILSRGFILKKLYEDSHNIYTASFFASILFFFLHVPILFTNIHITGNLLLIFMLTDMILSLVLSFIFLTRQSLTLPIIIHALYNIVLTLFV</sequence>
<feature type="transmembrane region" description="Helical" evidence="1">
    <location>
        <begin position="146"/>
        <end position="166"/>
    </location>
</feature>
<feature type="transmembrane region" description="Helical" evidence="1">
    <location>
        <begin position="76"/>
        <end position="97"/>
    </location>
</feature>
<feature type="transmembrane region" description="Helical" evidence="1">
    <location>
        <begin position="12"/>
        <end position="29"/>
    </location>
</feature>
<feature type="transmembrane region" description="Helical" evidence="1">
    <location>
        <begin position="200"/>
        <end position="217"/>
    </location>
</feature>
<dbReference type="GO" id="GO:0080120">
    <property type="term" value="P:CAAX-box protein maturation"/>
    <property type="evidence" value="ECO:0007669"/>
    <property type="project" value="UniProtKB-ARBA"/>
</dbReference>